<feature type="transmembrane region" description="Helical" evidence="7">
    <location>
        <begin position="20"/>
        <end position="43"/>
    </location>
</feature>
<dbReference type="InterPro" id="IPR002259">
    <property type="entry name" value="Eqnu_transpt"/>
</dbReference>
<comment type="similarity">
    <text evidence="2">Belongs to the SLC29A/ENT transporter (TC 2.A.57) family.</text>
</comment>
<dbReference type="AlphaFoldDB" id="A0A7M5VA52"/>
<organism evidence="8 9">
    <name type="scientific">Clytia hemisphaerica</name>
    <dbReference type="NCBI Taxonomy" id="252671"/>
    <lineage>
        <taxon>Eukaryota</taxon>
        <taxon>Metazoa</taxon>
        <taxon>Cnidaria</taxon>
        <taxon>Hydrozoa</taxon>
        <taxon>Hydroidolina</taxon>
        <taxon>Leptothecata</taxon>
        <taxon>Obeliida</taxon>
        <taxon>Clytiidae</taxon>
        <taxon>Clytia</taxon>
    </lineage>
</organism>
<feature type="transmembrane region" description="Helical" evidence="7">
    <location>
        <begin position="273"/>
        <end position="294"/>
    </location>
</feature>
<accession>A0A7M5VA52</accession>
<evidence type="ECO:0000256" key="2">
    <source>
        <dbReference type="ARBA" id="ARBA00007965"/>
    </source>
</evidence>
<feature type="transmembrane region" description="Helical" evidence="7">
    <location>
        <begin position="306"/>
        <end position="323"/>
    </location>
</feature>
<dbReference type="InterPro" id="IPR034764">
    <property type="entry name" value="ENT1/ENT2"/>
</dbReference>
<proteinExistence type="inferred from homology"/>
<feature type="transmembrane region" description="Helical" evidence="7">
    <location>
        <begin position="183"/>
        <end position="203"/>
    </location>
</feature>
<dbReference type="GO" id="GO:0005886">
    <property type="term" value="C:plasma membrane"/>
    <property type="evidence" value="ECO:0007669"/>
    <property type="project" value="TreeGrafter"/>
</dbReference>
<evidence type="ECO:0000256" key="4">
    <source>
        <dbReference type="ARBA" id="ARBA00022692"/>
    </source>
</evidence>
<dbReference type="OrthoDB" id="1856718at2759"/>
<dbReference type="Proteomes" id="UP000594262">
    <property type="component" value="Unplaced"/>
</dbReference>
<evidence type="ECO:0008006" key="10">
    <source>
        <dbReference type="Google" id="ProtNLM"/>
    </source>
</evidence>
<evidence type="ECO:0000256" key="1">
    <source>
        <dbReference type="ARBA" id="ARBA00004141"/>
    </source>
</evidence>
<sequence length="441" mass="49528">MSTCERKVPQDRYHIAYQIFYLLGCTTLLPWNFFITANAYFSAKLKNKPNLESTFQNYFSVGSMGPNMFIMILNVFLFHKCSRFVRMVVSIFMLLISFTITASFVLVNTSTWTEEFFIATMIILVLISGFGAMLQGALFGLAGMMPPRYIQAVMAGQGLGGFFVCIVSILSSVGGSKITDSSFGYFCTGIFAMIISLLAYVYLERLPIVKYYTNITKGVCFCTCECENECHLNSTITNKEDTKEDDKQEKEGETTNNNNKDINYLRIIKKIKCMMLTVYITFLVTLSVFPSLTARIESTWTDQNKWTESLFVLVGCFLTYNLFDYIGKSAVSFFQKPTNERPWLLVVLAALRVLFIPLFLFCNVQPRLSNIPVAFSHDSLPIIFMALFAFTGGYLGSLPFIYGPSMVEPHEQEITATLIVFSLVAGLTSGAAFSFAIAPNV</sequence>
<feature type="transmembrane region" description="Helical" evidence="7">
    <location>
        <begin position="55"/>
        <end position="77"/>
    </location>
</feature>
<protein>
    <recommendedName>
        <fullName evidence="10">Equilibrative nucleoside transporter</fullName>
    </recommendedName>
</protein>
<evidence type="ECO:0000256" key="3">
    <source>
        <dbReference type="ARBA" id="ARBA00022448"/>
    </source>
</evidence>
<feature type="transmembrane region" description="Helical" evidence="7">
    <location>
        <begin position="414"/>
        <end position="438"/>
    </location>
</feature>
<evidence type="ECO:0000256" key="7">
    <source>
        <dbReference type="SAM" id="Phobius"/>
    </source>
</evidence>
<dbReference type="NCBIfam" id="TIGR00939">
    <property type="entry name" value="2a57"/>
    <property type="match status" value="1"/>
</dbReference>
<name>A0A7M5VA52_9CNID</name>
<dbReference type="PANTHER" id="PTHR10332:SF88">
    <property type="entry name" value="EQUILIBRATIVE NUCLEOSIDE TRANSPORTER 1, ISOFORM A"/>
    <property type="match status" value="1"/>
</dbReference>
<dbReference type="EnsemblMetazoa" id="CLYHEMT005184.1">
    <property type="protein sequence ID" value="CLYHEMP005184.1"/>
    <property type="gene ID" value="CLYHEMG005184"/>
</dbReference>
<evidence type="ECO:0000313" key="8">
    <source>
        <dbReference type="EnsemblMetazoa" id="CLYHEMP005184.1"/>
    </source>
</evidence>
<feature type="transmembrane region" description="Helical" evidence="7">
    <location>
        <begin position="149"/>
        <end position="171"/>
    </location>
</feature>
<dbReference type="PIRSF" id="PIRSF016379">
    <property type="entry name" value="ENT"/>
    <property type="match status" value="1"/>
</dbReference>
<keyword evidence="3" id="KW-0813">Transport</keyword>
<dbReference type="PANTHER" id="PTHR10332">
    <property type="entry name" value="EQUILIBRATIVE NUCLEOSIDE TRANSPORTER"/>
    <property type="match status" value="1"/>
</dbReference>
<feature type="transmembrane region" description="Helical" evidence="7">
    <location>
        <begin position="343"/>
        <end position="361"/>
    </location>
</feature>
<dbReference type="GO" id="GO:0015213">
    <property type="term" value="F:uridine transmembrane transporter activity"/>
    <property type="evidence" value="ECO:0007669"/>
    <property type="project" value="UniProtKB-ARBA"/>
</dbReference>
<reference evidence="8" key="1">
    <citation type="submission" date="2021-01" db="UniProtKB">
        <authorList>
            <consortium name="EnsemblMetazoa"/>
        </authorList>
    </citation>
    <scope>IDENTIFICATION</scope>
</reference>
<feature type="transmembrane region" description="Helical" evidence="7">
    <location>
        <begin position="116"/>
        <end position="142"/>
    </location>
</feature>
<feature type="transmembrane region" description="Helical" evidence="7">
    <location>
        <begin position="381"/>
        <end position="402"/>
    </location>
</feature>
<dbReference type="Pfam" id="PF01733">
    <property type="entry name" value="Nucleoside_tran"/>
    <property type="match status" value="1"/>
</dbReference>
<feature type="transmembrane region" description="Helical" evidence="7">
    <location>
        <begin position="84"/>
        <end position="104"/>
    </location>
</feature>
<keyword evidence="4 7" id="KW-0812">Transmembrane</keyword>
<evidence type="ECO:0000313" key="9">
    <source>
        <dbReference type="Proteomes" id="UP000594262"/>
    </source>
</evidence>
<keyword evidence="6 7" id="KW-0472">Membrane</keyword>
<dbReference type="PRINTS" id="PR01130">
    <property type="entry name" value="DERENTRNSPRT"/>
</dbReference>
<keyword evidence="5 7" id="KW-1133">Transmembrane helix</keyword>
<evidence type="ECO:0000256" key="5">
    <source>
        <dbReference type="ARBA" id="ARBA00022989"/>
    </source>
</evidence>
<comment type="subcellular location">
    <subcellularLocation>
        <location evidence="1">Membrane</location>
        <topology evidence="1">Multi-pass membrane protein</topology>
    </subcellularLocation>
</comment>
<evidence type="ECO:0000256" key="6">
    <source>
        <dbReference type="ARBA" id="ARBA00023136"/>
    </source>
</evidence>
<keyword evidence="9" id="KW-1185">Reference proteome</keyword>